<proteinExistence type="inferred from homology"/>
<dbReference type="AlphaFoldDB" id="A0ABD3IP57"/>
<keyword evidence="4 10" id="KW-0812">Transmembrane</keyword>
<evidence type="ECO:0000256" key="7">
    <source>
        <dbReference type="ARBA" id="ARBA00022989"/>
    </source>
</evidence>
<evidence type="ECO:0000256" key="10">
    <source>
        <dbReference type="SAM" id="Phobius"/>
    </source>
</evidence>
<dbReference type="InterPro" id="IPR004648">
    <property type="entry name" value="Oligpept_transpt"/>
</dbReference>
<keyword evidence="5" id="KW-0571">Peptide transport</keyword>
<evidence type="ECO:0008006" key="13">
    <source>
        <dbReference type="Google" id="ProtNLM"/>
    </source>
</evidence>
<dbReference type="NCBIfam" id="TIGR00727">
    <property type="entry name" value="ISP4_OPT"/>
    <property type="match status" value="1"/>
</dbReference>
<evidence type="ECO:0000256" key="6">
    <source>
        <dbReference type="ARBA" id="ARBA00022927"/>
    </source>
</evidence>
<protein>
    <recommendedName>
        <fullName evidence="13">Oligopeptide transporter</fullName>
    </recommendedName>
</protein>
<feature type="transmembrane region" description="Helical" evidence="10">
    <location>
        <begin position="464"/>
        <end position="483"/>
    </location>
</feature>
<feature type="transmembrane region" description="Helical" evidence="10">
    <location>
        <begin position="137"/>
        <end position="159"/>
    </location>
</feature>
<dbReference type="NCBIfam" id="TIGR00728">
    <property type="entry name" value="OPT_sfam"/>
    <property type="match status" value="1"/>
</dbReference>
<keyword evidence="8 10" id="KW-0472">Membrane</keyword>
<feature type="transmembrane region" description="Helical" evidence="10">
    <location>
        <begin position="166"/>
        <end position="187"/>
    </location>
</feature>
<gene>
    <name evidence="11" type="ORF">ACJRO7_007196</name>
</gene>
<dbReference type="GO" id="GO:0015833">
    <property type="term" value="P:peptide transport"/>
    <property type="evidence" value="ECO:0007669"/>
    <property type="project" value="UniProtKB-KW"/>
</dbReference>
<feature type="transmembrane region" description="Helical" evidence="10">
    <location>
        <begin position="199"/>
        <end position="215"/>
    </location>
</feature>
<evidence type="ECO:0000256" key="9">
    <source>
        <dbReference type="SAM" id="MobiDB-lite"/>
    </source>
</evidence>
<evidence type="ECO:0000256" key="3">
    <source>
        <dbReference type="ARBA" id="ARBA00022448"/>
    </source>
</evidence>
<comment type="subcellular location">
    <subcellularLocation>
        <location evidence="1">Membrane</location>
        <topology evidence="1">Multi-pass membrane protein</topology>
    </subcellularLocation>
</comment>
<feature type="transmembrane region" description="Helical" evidence="10">
    <location>
        <begin position="92"/>
        <end position="117"/>
    </location>
</feature>
<dbReference type="PANTHER" id="PTHR22601">
    <property type="entry name" value="ISP4 LIKE PROTEIN"/>
    <property type="match status" value="1"/>
</dbReference>
<feature type="region of interest" description="Disordered" evidence="9">
    <location>
        <begin position="1"/>
        <end position="38"/>
    </location>
</feature>
<comment type="similarity">
    <text evidence="2">Belongs to the oligopeptide OPT transporter (TC 2.A.67.1) family.</text>
</comment>
<feature type="compositionally biased region" description="Basic and acidic residues" evidence="9">
    <location>
        <begin position="1"/>
        <end position="35"/>
    </location>
</feature>
<feature type="transmembrane region" description="Helical" evidence="10">
    <location>
        <begin position="645"/>
        <end position="662"/>
    </location>
</feature>
<evidence type="ECO:0000256" key="4">
    <source>
        <dbReference type="ARBA" id="ARBA00022692"/>
    </source>
</evidence>
<organism evidence="11 12">
    <name type="scientific">Eucalyptus globulus</name>
    <name type="common">Tasmanian blue gum</name>
    <dbReference type="NCBI Taxonomy" id="34317"/>
    <lineage>
        <taxon>Eukaryota</taxon>
        <taxon>Viridiplantae</taxon>
        <taxon>Streptophyta</taxon>
        <taxon>Embryophyta</taxon>
        <taxon>Tracheophyta</taxon>
        <taxon>Spermatophyta</taxon>
        <taxon>Magnoliopsida</taxon>
        <taxon>eudicotyledons</taxon>
        <taxon>Gunneridae</taxon>
        <taxon>Pentapetalae</taxon>
        <taxon>rosids</taxon>
        <taxon>malvids</taxon>
        <taxon>Myrtales</taxon>
        <taxon>Myrtaceae</taxon>
        <taxon>Myrtoideae</taxon>
        <taxon>Eucalypteae</taxon>
        <taxon>Eucalyptus</taxon>
    </lineage>
</organism>
<reference evidence="11 12" key="1">
    <citation type="submission" date="2024-11" db="EMBL/GenBank/DDBJ databases">
        <title>Chromosome-level genome assembly of Eucalyptus globulus Labill. provides insights into its genome evolution.</title>
        <authorList>
            <person name="Li X."/>
        </authorList>
    </citation>
    <scope>NUCLEOTIDE SEQUENCE [LARGE SCALE GENOMIC DNA]</scope>
    <source>
        <strain evidence="11">CL2024</strain>
        <tissue evidence="11">Fresh tender leaves</tissue>
    </source>
</reference>
<name>A0ABD3IP57_EUCGL</name>
<dbReference type="Proteomes" id="UP001634007">
    <property type="component" value="Unassembled WGS sequence"/>
</dbReference>
<feature type="transmembrane region" description="Helical" evidence="10">
    <location>
        <begin position="436"/>
        <end position="457"/>
    </location>
</feature>
<keyword evidence="6" id="KW-0653">Protein transport</keyword>
<evidence type="ECO:0000256" key="2">
    <source>
        <dbReference type="ARBA" id="ARBA00005484"/>
    </source>
</evidence>
<feature type="transmembrane region" description="Helical" evidence="10">
    <location>
        <begin position="620"/>
        <end position="638"/>
    </location>
</feature>
<dbReference type="Pfam" id="PF03169">
    <property type="entry name" value="OPT"/>
    <property type="match status" value="1"/>
</dbReference>
<evidence type="ECO:0000313" key="11">
    <source>
        <dbReference type="EMBL" id="KAL3715421.1"/>
    </source>
</evidence>
<feature type="transmembrane region" description="Helical" evidence="10">
    <location>
        <begin position="668"/>
        <end position="684"/>
    </location>
</feature>
<keyword evidence="3" id="KW-0813">Transport</keyword>
<evidence type="ECO:0000256" key="5">
    <source>
        <dbReference type="ARBA" id="ARBA00022856"/>
    </source>
</evidence>
<dbReference type="GO" id="GO:0015031">
    <property type="term" value="P:protein transport"/>
    <property type="evidence" value="ECO:0007669"/>
    <property type="project" value="UniProtKB-KW"/>
</dbReference>
<feature type="transmembrane region" description="Helical" evidence="10">
    <location>
        <begin position="61"/>
        <end position="80"/>
    </location>
</feature>
<evidence type="ECO:0000256" key="1">
    <source>
        <dbReference type="ARBA" id="ARBA00004141"/>
    </source>
</evidence>
<dbReference type="GO" id="GO:0016020">
    <property type="term" value="C:membrane"/>
    <property type="evidence" value="ECO:0007669"/>
    <property type="project" value="UniProtKB-SubCell"/>
</dbReference>
<evidence type="ECO:0000256" key="8">
    <source>
        <dbReference type="ARBA" id="ARBA00023136"/>
    </source>
</evidence>
<feature type="transmembrane region" description="Helical" evidence="10">
    <location>
        <begin position="373"/>
        <end position="399"/>
    </location>
</feature>
<accession>A0ABD3IP57</accession>
<keyword evidence="7 10" id="KW-1133">Transmembrane helix</keyword>
<feature type="transmembrane region" description="Helical" evidence="10">
    <location>
        <begin position="227"/>
        <end position="249"/>
    </location>
</feature>
<feature type="transmembrane region" description="Helical" evidence="10">
    <location>
        <begin position="304"/>
        <end position="327"/>
    </location>
</feature>
<sequence>MKTEEKPILNHDIDVDPRKGGDFGLKDSGTKHTDIPNDSPIEEVRNAIPATDDSTLPVLTIRTWVLGPLMCTIFSIMYQLSSYRRSHMIISVSCAQIILLLVGRLMASALPATIVRIPGTNWKFSLNPGPFNMKEHALLVILSTTGFESTIAIGTINVIKVVYHRNISVWASILLVMTSQMIGYGFAGMFRRILVDNPYMWYPLIVPQVSFYRALHDKEPRPRGRLSGFQIVIICAVLVFAYTIVPNYFMQTILAVSFLCWIWKDSVTVHQLGAGYNGLGLGSLALDWESATAWVGNPLILPRFTIVNTLVGFVLIAYVCIPVAYWMNAFDSKRFPIFAQKPYDYSGKEYDVERVFGEDLQFNEQAYSEYSKLYISIAYVFKLGFTFAALTGTVTYFLLFHGRESWQQLRQSMKSEGKSGDIHNELMKKYKPIPQWWFYTIIVSMVILGIVNCQLFGKEIQLPTWAFLLSLALPSILILPLGIIEATTGAYLGLSVLSDLIIGYLYPGRPITSETFPAYVQSTKMHAIGFLAEYKLGHYMKIPPRSMFLIQIFGSLLSSSVKLGTAWWVLTSVENICEIDKLPKGSVWTCPSLQPTLTHTLTWGGVGPARMFGPGGYAGLYYFFLAGVAGPLVVWLAARAFPRRKWIRLINFPVIFISASFLMPARPVHYWTFFALAGAYHLVARRVAKGWWARHVYDASNGMDLGNAFFGVLHTLCFGVSQIQGPQWWGRDFDEFCPLSMCPTAPGVVRKKCPVF</sequence>
<dbReference type="EMBL" id="JBJKBG010000011">
    <property type="protein sequence ID" value="KAL3715421.1"/>
    <property type="molecule type" value="Genomic_DNA"/>
</dbReference>
<keyword evidence="12" id="KW-1185">Reference proteome</keyword>
<dbReference type="InterPro" id="IPR004813">
    <property type="entry name" value="OPT"/>
</dbReference>
<feature type="transmembrane region" description="Helical" evidence="10">
    <location>
        <begin position="489"/>
        <end position="506"/>
    </location>
</feature>
<comment type="caution">
    <text evidence="11">The sequence shown here is derived from an EMBL/GenBank/DDBJ whole genome shotgun (WGS) entry which is preliminary data.</text>
</comment>
<feature type="transmembrane region" description="Helical" evidence="10">
    <location>
        <begin position="548"/>
        <end position="570"/>
    </location>
</feature>
<evidence type="ECO:0000313" key="12">
    <source>
        <dbReference type="Proteomes" id="UP001634007"/>
    </source>
</evidence>